<feature type="compositionally biased region" description="Basic residues" evidence="2">
    <location>
        <begin position="186"/>
        <end position="206"/>
    </location>
</feature>
<keyword evidence="1" id="KW-0547">Nucleotide-binding</keyword>
<feature type="region of interest" description="Disordered" evidence="2">
    <location>
        <begin position="186"/>
        <end position="211"/>
    </location>
</feature>
<gene>
    <name evidence="3" type="ORF">FMOSSE_LOCUS7029</name>
</gene>
<evidence type="ECO:0000313" key="3">
    <source>
        <dbReference type="EMBL" id="CAG8562471.1"/>
    </source>
</evidence>
<feature type="binding site" evidence="1">
    <location>
        <position position="86"/>
    </location>
    <ligand>
        <name>ATP</name>
        <dbReference type="ChEBI" id="CHEBI:30616"/>
    </ligand>
</feature>
<name>A0A9N9BDX4_FUNMO</name>
<proteinExistence type="predicted"/>
<evidence type="ECO:0000313" key="4">
    <source>
        <dbReference type="Proteomes" id="UP000789375"/>
    </source>
</evidence>
<dbReference type="InterPro" id="IPR017441">
    <property type="entry name" value="Protein_kinase_ATP_BS"/>
</dbReference>
<keyword evidence="1" id="KW-0067">ATP-binding</keyword>
<protein>
    <submittedName>
        <fullName evidence="3">188_t:CDS:1</fullName>
    </submittedName>
</protein>
<reference evidence="3" key="1">
    <citation type="submission" date="2021-06" db="EMBL/GenBank/DDBJ databases">
        <authorList>
            <person name="Kallberg Y."/>
            <person name="Tangrot J."/>
            <person name="Rosling A."/>
        </authorList>
    </citation>
    <scope>NUCLEOTIDE SEQUENCE</scope>
    <source>
        <strain evidence="3">87-6 pot B 2015</strain>
    </source>
</reference>
<sequence length="258" mass="29604">MKRFSSTLPFGSNLNGFDINRFLDETKSTVTISDNKSSLKWIPYNEFSNINEIGRGGFGVVYEAIWHDAPEKKFDLIWNKKRVALKVLSNSTDELLIMFKQFKEIPNHRTQIGEAELIRLSMIEHVLSEFPSKRIHPEAIYTSRLLEFTQLPQPRNADPVSIQQSSLVNRSVHLVSASDFGKLAARRRANSVTSHNRRPNKQKNNRRSVQIQSVSATFNEKRFSRSFNSEEVAESMRRLSLSSGSKDLNAINEDLFEE</sequence>
<dbReference type="SUPFAM" id="SSF56112">
    <property type="entry name" value="Protein kinase-like (PK-like)"/>
    <property type="match status" value="1"/>
</dbReference>
<comment type="caution">
    <text evidence="3">The sequence shown here is derived from an EMBL/GenBank/DDBJ whole genome shotgun (WGS) entry which is preliminary data.</text>
</comment>
<dbReference type="GO" id="GO:0005524">
    <property type="term" value="F:ATP binding"/>
    <property type="evidence" value="ECO:0007669"/>
    <property type="project" value="UniProtKB-UniRule"/>
</dbReference>
<dbReference type="InterPro" id="IPR011009">
    <property type="entry name" value="Kinase-like_dom_sf"/>
</dbReference>
<evidence type="ECO:0000256" key="2">
    <source>
        <dbReference type="SAM" id="MobiDB-lite"/>
    </source>
</evidence>
<dbReference type="PROSITE" id="PS00107">
    <property type="entry name" value="PROTEIN_KINASE_ATP"/>
    <property type="match status" value="1"/>
</dbReference>
<evidence type="ECO:0000256" key="1">
    <source>
        <dbReference type="PROSITE-ProRule" id="PRU10141"/>
    </source>
</evidence>
<dbReference type="EMBL" id="CAJVPP010001569">
    <property type="protein sequence ID" value="CAG8562471.1"/>
    <property type="molecule type" value="Genomic_DNA"/>
</dbReference>
<accession>A0A9N9BDX4</accession>
<organism evidence="3 4">
    <name type="scientific">Funneliformis mosseae</name>
    <name type="common">Endomycorrhizal fungus</name>
    <name type="synonym">Glomus mosseae</name>
    <dbReference type="NCBI Taxonomy" id="27381"/>
    <lineage>
        <taxon>Eukaryota</taxon>
        <taxon>Fungi</taxon>
        <taxon>Fungi incertae sedis</taxon>
        <taxon>Mucoromycota</taxon>
        <taxon>Glomeromycotina</taxon>
        <taxon>Glomeromycetes</taxon>
        <taxon>Glomerales</taxon>
        <taxon>Glomeraceae</taxon>
        <taxon>Funneliformis</taxon>
    </lineage>
</organism>
<dbReference type="Gene3D" id="3.30.200.20">
    <property type="entry name" value="Phosphorylase Kinase, domain 1"/>
    <property type="match status" value="1"/>
</dbReference>
<keyword evidence="4" id="KW-1185">Reference proteome</keyword>
<dbReference type="AlphaFoldDB" id="A0A9N9BDX4"/>
<dbReference type="Proteomes" id="UP000789375">
    <property type="component" value="Unassembled WGS sequence"/>
</dbReference>